<dbReference type="PANTHER" id="PTHR37482:SF1">
    <property type="entry name" value="OUTER MEMBRANE PROTEIN ASSEMBLY FACTOR BAME"/>
    <property type="match status" value="1"/>
</dbReference>
<dbReference type="InterPro" id="IPR026592">
    <property type="entry name" value="BamE"/>
</dbReference>
<dbReference type="Gene3D" id="3.30.1450.10">
    <property type="match status" value="1"/>
</dbReference>
<reference evidence="5" key="1">
    <citation type="submission" date="2020-11" db="EMBL/GenBank/DDBJ databases">
        <authorList>
            <person name="Tran Van P."/>
        </authorList>
    </citation>
    <scope>NUCLEOTIDE SEQUENCE</scope>
</reference>
<keyword evidence="3" id="KW-0998">Cell outer membrane</keyword>
<gene>
    <name evidence="5" type="ORF">CTOB1V02_LOCUS13767</name>
</gene>
<sequence>MKVSLASALLGLSLTLSGCYYKIDIPQGTIITAEQFQQIELGMSRQEVRRILGTPLVDDPFHNDRWDYPYQVENVSRRYKHQQVISVMFDGDTVVEIFGETDLNANEVIAHNRFRLQQRPRGSKGVLTRAWEAITE</sequence>
<accession>A0A7R8WW04</accession>
<evidence type="ECO:0000259" key="4">
    <source>
        <dbReference type="Pfam" id="PF04355"/>
    </source>
</evidence>
<evidence type="ECO:0000313" key="5">
    <source>
        <dbReference type="EMBL" id="CAD7235952.1"/>
    </source>
</evidence>
<dbReference type="InterPro" id="IPR037873">
    <property type="entry name" value="BamE-like"/>
</dbReference>
<organism evidence="5">
    <name type="scientific">Cyprideis torosa</name>
    <dbReference type="NCBI Taxonomy" id="163714"/>
    <lineage>
        <taxon>Eukaryota</taxon>
        <taxon>Metazoa</taxon>
        <taxon>Ecdysozoa</taxon>
        <taxon>Arthropoda</taxon>
        <taxon>Crustacea</taxon>
        <taxon>Oligostraca</taxon>
        <taxon>Ostracoda</taxon>
        <taxon>Podocopa</taxon>
        <taxon>Podocopida</taxon>
        <taxon>Cytherocopina</taxon>
        <taxon>Cytheroidea</taxon>
        <taxon>Cytherideidae</taxon>
        <taxon>Cyprideis</taxon>
    </lineage>
</organism>
<protein>
    <recommendedName>
        <fullName evidence="4">Outer membrane protein assembly factor BamE domain-containing protein</fullName>
    </recommendedName>
</protein>
<dbReference type="InterPro" id="IPR007450">
    <property type="entry name" value="BamE_dom"/>
</dbReference>
<dbReference type="GO" id="GO:0051205">
    <property type="term" value="P:protein insertion into membrane"/>
    <property type="evidence" value="ECO:0007669"/>
    <property type="project" value="TreeGrafter"/>
</dbReference>
<dbReference type="GO" id="GO:0030674">
    <property type="term" value="F:protein-macromolecule adaptor activity"/>
    <property type="evidence" value="ECO:0007669"/>
    <property type="project" value="TreeGrafter"/>
</dbReference>
<name>A0A7R8WW04_9CRUS</name>
<keyword evidence="2" id="KW-0472">Membrane</keyword>
<dbReference type="EMBL" id="OB675664">
    <property type="protein sequence ID" value="CAD7235952.1"/>
    <property type="molecule type" value="Genomic_DNA"/>
</dbReference>
<dbReference type="AlphaFoldDB" id="A0A7R8WW04"/>
<dbReference type="GO" id="GO:0019867">
    <property type="term" value="C:outer membrane"/>
    <property type="evidence" value="ECO:0007669"/>
    <property type="project" value="InterPro"/>
</dbReference>
<dbReference type="PANTHER" id="PTHR37482">
    <property type="entry name" value="OUTER MEMBRANE PROTEIN ASSEMBLY FACTOR BAME"/>
    <property type="match status" value="1"/>
</dbReference>
<evidence type="ECO:0000256" key="2">
    <source>
        <dbReference type="ARBA" id="ARBA00023136"/>
    </source>
</evidence>
<dbReference type="Pfam" id="PF04355">
    <property type="entry name" value="BamE"/>
    <property type="match status" value="1"/>
</dbReference>
<proteinExistence type="inferred from homology"/>
<evidence type="ECO:0000256" key="3">
    <source>
        <dbReference type="ARBA" id="ARBA00023237"/>
    </source>
</evidence>
<feature type="domain" description="Outer membrane protein assembly factor BamE" evidence="4">
    <location>
        <begin position="28"/>
        <end position="97"/>
    </location>
</feature>
<evidence type="ECO:0000256" key="1">
    <source>
        <dbReference type="ARBA" id="ARBA00022729"/>
    </source>
</evidence>
<dbReference type="PROSITE" id="PS51257">
    <property type="entry name" value="PROKAR_LIPOPROTEIN"/>
    <property type="match status" value="1"/>
</dbReference>
<dbReference type="HAMAP" id="MF_00925">
    <property type="entry name" value="OM_assembly_BamE"/>
    <property type="match status" value="1"/>
</dbReference>
<keyword evidence="1" id="KW-0732">Signal</keyword>
<dbReference type="OrthoDB" id="10298128at2759"/>